<dbReference type="EMBL" id="JAWZSR010000001">
    <property type="protein sequence ID" value="MDX8044378.1"/>
    <property type="molecule type" value="Genomic_DNA"/>
</dbReference>
<protein>
    <submittedName>
        <fullName evidence="1">MATE family efflux transporter</fullName>
    </submittedName>
</protein>
<organism evidence="1 2">
    <name type="scientific">Gracilibacillus pellucidus</name>
    <dbReference type="NCBI Taxonomy" id="3095368"/>
    <lineage>
        <taxon>Bacteria</taxon>
        <taxon>Bacillati</taxon>
        <taxon>Bacillota</taxon>
        <taxon>Bacilli</taxon>
        <taxon>Bacillales</taxon>
        <taxon>Bacillaceae</taxon>
        <taxon>Gracilibacillus</taxon>
    </lineage>
</organism>
<gene>
    <name evidence="1" type="ORF">SH601_00125</name>
</gene>
<reference evidence="1" key="1">
    <citation type="submission" date="2023-11" db="EMBL/GenBank/DDBJ databases">
        <title>Gracilibacillus pellucida a moderately halophilic bacterium isolated from saline soil in Xinjiang province.</title>
        <authorList>
            <person name="Zhang Z."/>
            <person name="Tan F."/>
            <person name="Wang Y."/>
            <person name="Xia M."/>
        </authorList>
    </citation>
    <scope>NUCLEOTIDE SEQUENCE</scope>
    <source>
        <strain evidence="1">S3-1-1</strain>
    </source>
</reference>
<sequence>MYHAETLRDKMKLFLKILLPIMVTQISLSAMNFVDTMMSGRVGTDDLAGVAIGSSLWSPIFTGMNGILLAITPIIAQFMGANERHKIHHVVTQAIFLAAMLGIGIIVIGSFALNPILNFMSLDDSVQYIAFHYLGGLAIGIVPLFLSNVIRNFFDGQGFTRITMIITVLAVPFNVLLNYSLIFGHFGLPRLGGIGAGYATGITFWIILIVSIIMTFKVKDVKEYFLFVKWVKPSLKAWKEQLAIGIPIGLSIFFEASIFSVVTLLIGNMFSTIVIAANQVVISFTTLLFMVPLSISMAITIVVGYSVGGKRLDAAKQYSIIGVLGAIGFLALGSVFMFFFREPIAYLYTTDPAVVQMAGQLFIIAIMYQLSDAAQASLQGVLRGYKDVTLPFYIAFVSYWIIGIPSGYLLAAYTDIGPAGFWIGISLGLTGAAVGFFIRLRFVNRKMKAAVAQ</sequence>
<name>A0ACC6M0G0_9BACI</name>
<dbReference type="Proteomes" id="UP001277972">
    <property type="component" value="Unassembled WGS sequence"/>
</dbReference>
<proteinExistence type="predicted"/>
<evidence type="ECO:0000313" key="1">
    <source>
        <dbReference type="EMBL" id="MDX8044378.1"/>
    </source>
</evidence>
<evidence type="ECO:0000313" key="2">
    <source>
        <dbReference type="Proteomes" id="UP001277972"/>
    </source>
</evidence>
<comment type="caution">
    <text evidence="1">The sequence shown here is derived from an EMBL/GenBank/DDBJ whole genome shotgun (WGS) entry which is preliminary data.</text>
</comment>
<keyword evidence="2" id="KW-1185">Reference proteome</keyword>
<accession>A0ACC6M0G0</accession>